<organism evidence="2 3">
    <name type="scientific">Caerostris extrusa</name>
    <name type="common">Bark spider</name>
    <name type="synonym">Caerostris bankana</name>
    <dbReference type="NCBI Taxonomy" id="172846"/>
    <lineage>
        <taxon>Eukaryota</taxon>
        <taxon>Metazoa</taxon>
        <taxon>Ecdysozoa</taxon>
        <taxon>Arthropoda</taxon>
        <taxon>Chelicerata</taxon>
        <taxon>Arachnida</taxon>
        <taxon>Araneae</taxon>
        <taxon>Araneomorphae</taxon>
        <taxon>Entelegynae</taxon>
        <taxon>Araneoidea</taxon>
        <taxon>Araneidae</taxon>
        <taxon>Caerostris</taxon>
    </lineage>
</organism>
<dbReference type="Pfam" id="PF01380">
    <property type="entry name" value="SIS"/>
    <property type="match status" value="1"/>
</dbReference>
<dbReference type="GO" id="GO:0004360">
    <property type="term" value="F:glutamine-fructose-6-phosphate transaminase (isomerizing) activity"/>
    <property type="evidence" value="ECO:0007669"/>
    <property type="project" value="TreeGrafter"/>
</dbReference>
<sequence length="88" mass="10076">MQKEIFEQPESVINTMRGRVNLEAETVVLGGIKDYIPEIKRCRRLLLIGCGTSYHSAVATRQILEELTELPVMVELASDFMDRNTPYF</sequence>
<dbReference type="Gene3D" id="3.40.50.10490">
    <property type="entry name" value="Glucose-6-phosphate isomerase like protein, domain 1"/>
    <property type="match status" value="1"/>
</dbReference>
<gene>
    <name evidence="2" type="ORF">CEXT_775221</name>
</gene>
<dbReference type="GO" id="GO:0006047">
    <property type="term" value="P:UDP-N-acetylglucosamine metabolic process"/>
    <property type="evidence" value="ECO:0007669"/>
    <property type="project" value="TreeGrafter"/>
</dbReference>
<dbReference type="Proteomes" id="UP001054945">
    <property type="component" value="Unassembled WGS sequence"/>
</dbReference>
<dbReference type="PROSITE" id="PS51464">
    <property type="entry name" value="SIS"/>
    <property type="match status" value="1"/>
</dbReference>
<keyword evidence="3" id="KW-1185">Reference proteome</keyword>
<evidence type="ECO:0000313" key="2">
    <source>
        <dbReference type="EMBL" id="GIX72652.1"/>
    </source>
</evidence>
<accession>A0AAV4MJH9</accession>
<evidence type="ECO:0000313" key="3">
    <source>
        <dbReference type="Proteomes" id="UP001054945"/>
    </source>
</evidence>
<dbReference type="PANTHER" id="PTHR10937">
    <property type="entry name" value="GLUCOSAMINE--FRUCTOSE-6-PHOSPHATE AMINOTRANSFERASE, ISOMERIZING"/>
    <property type="match status" value="1"/>
</dbReference>
<evidence type="ECO:0000259" key="1">
    <source>
        <dbReference type="PROSITE" id="PS51464"/>
    </source>
</evidence>
<dbReference type="EMBL" id="BPLR01002335">
    <property type="protein sequence ID" value="GIX72652.1"/>
    <property type="molecule type" value="Genomic_DNA"/>
</dbReference>
<dbReference type="GO" id="GO:0006002">
    <property type="term" value="P:fructose 6-phosphate metabolic process"/>
    <property type="evidence" value="ECO:0007669"/>
    <property type="project" value="TreeGrafter"/>
</dbReference>
<dbReference type="GO" id="GO:0006487">
    <property type="term" value="P:protein N-linked glycosylation"/>
    <property type="evidence" value="ECO:0007669"/>
    <property type="project" value="TreeGrafter"/>
</dbReference>
<dbReference type="PANTHER" id="PTHR10937:SF0">
    <property type="entry name" value="GLUTAMINE--FRUCTOSE-6-PHOSPHATE TRANSAMINASE (ISOMERIZING)"/>
    <property type="match status" value="1"/>
</dbReference>
<protein>
    <recommendedName>
        <fullName evidence="1">SIS domain-containing protein</fullName>
    </recommendedName>
</protein>
<comment type="caution">
    <text evidence="2">The sequence shown here is derived from an EMBL/GenBank/DDBJ whole genome shotgun (WGS) entry which is preliminary data.</text>
</comment>
<dbReference type="SUPFAM" id="SSF53697">
    <property type="entry name" value="SIS domain"/>
    <property type="match status" value="1"/>
</dbReference>
<name>A0AAV4MJH9_CAEEX</name>
<dbReference type="InterPro" id="IPR046348">
    <property type="entry name" value="SIS_dom_sf"/>
</dbReference>
<reference evidence="2 3" key="1">
    <citation type="submission" date="2021-06" db="EMBL/GenBank/DDBJ databases">
        <title>Caerostris extrusa draft genome.</title>
        <authorList>
            <person name="Kono N."/>
            <person name="Arakawa K."/>
        </authorList>
    </citation>
    <scope>NUCLEOTIDE SEQUENCE [LARGE SCALE GENOMIC DNA]</scope>
</reference>
<proteinExistence type="predicted"/>
<dbReference type="AlphaFoldDB" id="A0AAV4MJH9"/>
<dbReference type="InterPro" id="IPR001347">
    <property type="entry name" value="SIS_dom"/>
</dbReference>
<dbReference type="GO" id="GO:0097367">
    <property type="term" value="F:carbohydrate derivative binding"/>
    <property type="evidence" value="ECO:0007669"/>
    <property type="project" value="InterPro"/>
</dbReference>
<feature type="domain" description="SIS" evidence="1">
    <location>
        <begin position="35"/>
        <end position="88"/>
    </location>
</feature>